<dbReference type="PRINTS" id="PR00035">
    <property type="entry name" value="HTHGNTR"/>
</dbReference>
<dbReference type="GO" id="GO:0003677">
    <property type="term" value="F:DNA binding"/>
    <property type="evidence" value="ECO:0007669"/>
    <property type="project" value="UniProtKB-KW"/>
</dbReference>
<dbReference type="Pfam" id="PF00392">
    <property type="entry name" value="GntR"/>
    <property type="match status" value="1"/>
</dbReference>
<dbReference type="InterPro" id="IPR000524">
    <property type="entry name" value="Tscrpt_reg_HTH_GntR"/>
</dbReference>
<dbReference type="PANTHER" id="PTHR44846">
    <property type="entry name" value="MANNOSYL-D-GLYCERATE TRANSPORT/METABOLISM SYSTEM REPRESSOR MNGR-RELATED"/>
    <property type="match status" value="1"/>
</dbReference>
<evidence type="ECO:0000313" key="5">
    <source>
        <dbReference type="EMBL" id="HIU34068.1"/>
    </source>
</evidence>
<comment type="caution">
    <text evidence="5">The sequence shown here is derived from an EMBL/GenBank/DDBJ whole genome shotgun (WGS) entry which is preliminary data.</text>
</comment>
<evidence type="ECO:0000256" key="2">
    <source>
        <dbReference type="ARBA" id="ARBA00023125"/>
    </source>
</evidence>
<dbReference type="InterPro" id="IPR036390">
    <property type="entry name" value="WH_DNA-bd_sf"/>
</dbReference>
<protein>
    <submittedName>
        <fullName evidence="5">GntR family transcriptional regulator</fullName>
    </submittedName>
</protein>
<dbReference type="Gene3D" id="3.40.1410.10">
    <property type="entry name" value="Chorismate lyase-like"/>
    <property type="match status" value="1"/>
</dbReference>
<dbReference type="InterPro" id="IPR050679">
    <property type="entry name" value="Bact_HTH_transcr_reg"/>
</dbReference>
<dbReference type="GO" id="GO:0003700">
    <property type="term" value="F:DNA-binding transcription factor activity"/>
    <property type="evidence" value="ECO:0007669"/>
    <property type="project" value="InterPro"/>
</dbReference>
<dbReference type="InterPro" id="IPR028978">
    <property type="entry name" value="Chorismate_lyase_/UTRA_dom_sf"/>
</dbReference>
<dbReference type="InterPro" id="IPR011663">
    <property type="entry name" value="UTRA"/>
</dbReference>
<dbReference type="PANTHER" id="PTHR44846:SF1">
    <property type="entry name" value="MANNOSYL-D-GLYCERATE TRANSPORT_METABOLISM SYSTEM REPRESSOR MNGR-RELATED"/>
    <property type="match status" value="1"/>
</dbReference>
<evidence type="ECO:0000256" key="3">
    <source>
        <dbReference type="ARBA" id="ARBA00023163"/>
    </source>
</evidence>
<keyword evidence="3" id="KW-0804">Transcription</keyword>
<reference evidence="5" key="1">
    <citation type="submission" date="2020-10" db="EMBL/GenBank/DDBJ databases">
        <authorList>
            <person name="Gilroy R."/>
        </authorList>
    </citation>
    <scope>NUCLEOTIDE SEQUENCE</scope>
    <source>
        <strain evidence="5">ChiHcec3-11533</strain>
    </source>
</reference>
<dbReference type="InterPro" id="IPR036388">
    <property type="entry name" value="WH-like_DNA-bd_sf"/>
</dbReference>
<gene>
    <name evidence="5" type="ORF">IAB02_05845</name>
</gene>
<dbReference type="SUPFAM" id="SSF46785">
    <property type="entry name" value="Winged helix' DNA-binding domain"/>
    <property type="match status" value="1"/>
</dbReference>
<dbReference type="SUPFAM" id="SSF64288">
    <property type="entry name" value="Chorismate lyase-like"/>
    <property type="match status" value="1"/>
</dbReference>
<dbReference type="SMART" id="SM00345">
    <property type="entry name" value="HTH_GNTR"/>
    <property type="match status" value="1"/>
</dbReference>
<reference evidence="5" key="2">
    <citation type="journal article" date="2021" name="PeerJ">
        <title>Extensive microbial diversity within the chicken gut microbiome revealed by metagenomics and culture.</title>
        <authorList>
            <person name="Gilroy R."/>
            <person name="Ravi A."/>
            <person name="Getino M."/>
            <person name="Pursley I."/>
            <person name="Horton D.L."/>
            <person name="Alikhan N.F."/>
            <person name="Baker D."/>
            <person name="Gharbi K."/>
            <person name="Hall N."/>
            <person name="Watson M."/>
            <person name="Adriaenssens E.M."/>
            <person name="Foster-Nyarko E."/>
            <person name="Jarju S."/>
            <person name="Secka A."/>
            <person name="Antonio M."/>
            <person name="Oren A."/>
            <person name="Chaudhuri R.R."/>
            <person name="La Ragione R."/>
            <person name="Hildebrand F."/>
            <person name="Pallen M.J."/>
        </authorList>
    </citation>
    <scope>NUCLEOTIDE SEQUENCE</scope>
    <source>
        <strain evidence="5">ChiHcec3-11533</strain>
    </source>
</reference>
<dbReference type="PROSITE" id="PS50949">
    <property type="entry name" value="HTH_GNTR"/>
    <property type="match status" value="1"/>
</dbReference>
<feature type="domain" description="HTH gntR-type" evidence="4">
    <location>
        <begin position="13"/>
        <end position="81"/>
    </location>
</feature>
<accession>A0A9D1IBQ7</accession>
<dbReference type="Proteomes" id="UP000824072">
    <property type="component" value="Unassembled WGS sequence"/>
</dbReference>
<evidence type="ECO:0000256" key="1">
    <source>
        <dbReference type="ARBA" id="ARBA00023015"/>
    </source>
</evidence>
<dbReference type="AlphaFoldDB" id="A0A9D1IBQ7"/>
<dbReference type="FunFam" id="1.10.10.10:FF:000079">
    <property type="entry name" value="GntR family transcriptional regulator"/>
    <property type="match status" value="1"/>
</dbReference>
<evidence type="ECO:0000259" key="4">
    <source>
        <dbReference type="PROSITE" id="PS50949"/>
    </source>
</evidence>
<name>A0A9D1IBQ7_9FIRM</name>
<dbReference type="SMART" id="SM00866">
    <property type="entry name" value="UTRA"/>
    <property type="match status" value="1"/>
</dbReference>
<dbReference type="CDD" id="cd07377">
    <property type="entry name" value="WHTH_GntR"/>
    <property type="match status" value="1"/>
</dbReference>
<dbReference type="EMBL" id="DVMU01000129">
    <property type="protein sequence ID" value="HIU34068.1"/>
    <property type="molecule type" value="Genomic_DNA"/>
</dbReference>
<proteinExistence type="predicted"/>
<dbReference type="Gene3D" id="1.10.10.10">
    <property type="entry name" value="Winged helix-like DNA-binding domain superfamily/Winged helix DNA-binding domain"/>
    <property type="match status" value="1"/>
</dbReference>
<sequence length="249" mass="28160">MLEDRQINKSVPIPLYFQLKTLILEEIENGAYPVDTLIPTENEISAMFSISRTTVRQAIMELVQEGKLYRVKSKGTYVASPKIHQEFVNRLLSYNEEILASGRTPSTVVLSMEVFPIPAAVAKGSGLPADSKVICLYRKRLADGKPVVRVKTYLPLEPCGFVLKHDFSRESLYGVLSLKEETRIRHISRVMEAIPAEPEDVRVLEMKPGMPVHFFTSVGYNAAEQVIEYSLAYYRGDQNQFHVDIYADS</sequence>
<keyword evidence="1" id="KW-0805">Transcription regulation</keyword>
<dbReference type="GO" id="GO:0045892">
    <property type="term" value="P:negative regulation of DNA-templated transcription"/>
    <property type="evidence" value="ECO:0007669"/>
    <property type="project" value="TreeGrafter"/>
</dbReference>
<keyword evidence="2" id="KW-0238">DNA-binding</keyword>
<evidence type="ECO:0000313" key="6">
    <source>
        <dbReference type="Proteomes" id="UP000824072"/>
    </source>
</evidence>
<dbReference type="Pfam" id="PF07702">
    <property type="entry name" value="UTRA"/>
    <property type="match status" value="1"/>
</dbReference>
<organism evidence="5 6">
    <name type="scientific">Candidatus Pullichristensenella excrementigallinarum</name>
    <dbReference type="NCBI Taxonomy" id="2840907"/>
    <lineage>
        <taxon>Bacteria</taxon>
        <taxon>Bacillati</taxon>
        <taxon>Bacillota</taxon>
        <taxon>Clostridia</taxon>
        <taxon>Candidatus Pullichristensenella</taxon>
    </lineage>
</organism>